<dbReference type="AlphaFoldDB" id="A0A9D9ECH2"/>
<comment type="caution">
    <text evidence="9">The sequence shown here is derived from an EMBL/GenBank/DDBJ whole genome shotgun (WGS) entry which is preliminary data.</text>
</comment>
<dbReference type="InterPro" id="IPR035906">
    <property type="entry name" value="MetI-like_sf"/>
</dbReference>
<dbReference type="GO" id="GO:0005886">
    <property type="term" value="C:plasma membrane"/>
    <property type="evidence" value="ECO:0007669"/>
    <property type="project" value="UniProtKB-SubCell"/>
</dbReference>
<keyword evidence="5 7" id="KW-1133">Transmembrane helix</keyword>
<evidence type="ECO:0000256" key="5">
    <source>
        <dbReference type="ARBA" id="ARBA00022989"/>
    </source>
</evidence>
<keyword evidence="6 7" id="KW-0472">Membrane</keyword>
<keyword evidence="2 7" id="KW-0813">Transport</keyword>
<feature type="transmembrane region" description="Helical" evidence="7">
    <location>
        <begin position="157"/>
        <end position="182"/>
    </location>
</feature>
<evidence type="ECO:0000256" key="1">
    <source>
        <dbReference type="ARBA" id="ARBA00004651"/>
    </source>
</evidence>
<dbReference type="PANTHER" id="PTHR30193">
    <property type="entry name" value="ABC TRANSPORTER PERMEASE PROTEIN"/>
    <property type="match status" value="1"/>
</dbReference>
<evidence type="ECO:0000259" key="8">
    <source>
        <dbReference type="PROSITE" id="PS50928"/>
    </source>
</evidence>
<feature type="transmembrane region" description="Helical" evidence="7">
    <location>
        <begin position="212"/>
        <end position="232"/>
    </location>
</feature>
<feature type="domain" description="ABC transmembrane type-1" evidence="8">
    <location>
        <begin position="72"/>
        <end position="285"/>
    </location>
</feature>
<evidence type="ECO:0000256" key="3">
    <source>
        <dbReference type="ARBA" id="ARBA00022475"/>
    </source>
</evidence>
<feature type="transmembrane region" description="Helical" evidence="7">
    <location>
        <begin position="267"/>
        <end position="286"/>
    </location>
</feature>
<reference evidence="9" key="2">
    <citation type="journal article" date="2021" name="PeerJ">
        <title>Extensive microbial diversity within the chicken gut microbiome revealed by metagenomics and culture.</title>
        <authorList>
            <person name="Gilroy R."/>
            <person name="Ravi A."/>
            <person name="Getino M."/>
            <person name="Pursley I."/>
            <person name="Horton D.L."/>
            <person name="Alikhan N.F."/>
            <person name="Baker D."/>
            <person name="Gharbi K."/>
            <person name="Hall N."/>
            <person name="Watson M."/>
            <person name="Adriaenssens E.M."/>
            <person name="Foster-Nyarko E."/>
            <person name="Jarju S."/>
            <person name="Secka A."/>
            <person name="Antonio M."/>
            <person name="Oren A."/>
            <person name="Chaudhuri R.R."/>
            <person name="La Ragione R."/>
            <person name="Hildebrand F."/>
            <person name="Pallen M.J."/>
        </authorList>
    </citation>
    <scope>NUCLEOTIDE SEQUENCE</scope>
    <source>
        <strain evidence="9">11167</strain>
    </source>
</reference>
<dbReference type="InterPro" id="IPR051393">
    <property type="entry name" value="ABC_transporter_permease"/>
</dbReference>
<comment type="similarity">
    <text evidence="7">Belongs to the binding-protein-dependent transport system permease family.</text>
</comment>
<protein>
    <submittedName>
        <fullName evidence="9">Sugar ABC transporter permease</fullName>
    </submittedName>
</protein>
<gene>
    <name evidence="9" type="ORF">IAC42_09550</name>
</gene>
<dbReference type="InterPro" id="IPR000515">
    <property type="entry name" value="MetI-like"/>
</dbReference>
<dbReference type="Pfam" id="PF00528">
    <property type="entry name" value="BPD_transp_1"/>
    <property type="match status" value="1"/>
</dbReference>
<keyword evidence="4 7" id="KW-0812">Transmembrane</keyword>
<accession>A0A9D9ECH2</accession>
<dbReference type="PROSITE" id="PS50928">
    <property type="entry name" value="ABC_TM1"/>
    <property type="match status" value="1"/>
</dbReference>
<name>A0A9D9ECH2_9SPIR</name>
<evidence type="ECO:0000256" key="6">
    <source>
        <dbReference type="ARBA" id="ARBA00023136"/>
    </source>
</evidence>
<evidence type="ECO:0000256" key="2">
    <source>
        <dbReference type="ARBA" id="ARBA00022448"/>
    </source>
</evidence>
<dbReference type="Gene3D" id="1.10.3720.10">
    <property type="entry name" value="MetI-like"/>
    <property type="match status" value="1"/>
</dbReference>
<dbReference type="CDD" id="cd06261">
    <property type="entry name" value="TM_PBP2"/>
    <property type="match status" value="1"/>
</dbReference>
<dbReference type="Proteomes" id="UP000823633">
    <property type="component" value="Unassembled WGS sequence"/>
</dbReference>
<dbReference type="SUPFAM" id="SSF160964">
    <property type="entry name" value="MalF N-terminal region-like"/>
    <property type="match status" value="1"/>
</dbReference>
<proteinExistence type="inferred from homology"/>
<evidence type="ECO:0000256" key="7">
    <source>
        <dbReference type="RuleBase" id="RU363032"/>
    </source>
</evidence>
<dbReference type="EMBL" id="JADIMU010000066">
    <property type="protein sequence ID" value="MBO8443981.1"/>
    <property type="molecule type" value="Genomic_DNA"/>
</dbReference>
<evidence type="ECO:0000256" key="4">
    <source>
        <dbReference type="ARBA" id="ARBA00022692"/>
    </source>
</evidence>
<organism evidence="9 10">
    <name type="scientific">Candidatus Aphodenecus pullistercoris</name>
    <dbReference type="NCBI Taxonomy" id="2840669"/>
    <lineage>
        <taxon>Bacteria</taxon>
        <taxon>Pseudomonadati</taxon>
        <taxon>Spirochaetota</taxon>
        <taxon>Spirochaetia</taxon>
        <taxon>Spirochaetales</taxon>
        <taxon>Candidatus Aphodenecus</taxon>
    </lineage>
</organism>
<dbReference type="GO" id="GO:0055085">
    <property type="term" value="P:transmembrane transport"/>
    <property type="evidence" value="ECO:0007669"/>
    <property type="project" value="InterPro"/>
</dbReference>
<keyword evidence="3" id="KW-1003">Cell membrane</keyword>
<sequence length="295" mass="33264">MVGQNQRKTALKAILYLLPALIIILVFTVWPLFHTLRMSFYEDYNIFNKTGEGFGFSSYAWVLQDPTFHKALLNTFIYAIVTVPVSIVISLAIAILLNSGIKGSKFFQTAYFLPYVTNAIAIGLAFRFIFHSEFGIFNKFLGLFGIDAIQWLNDPDYAMVTLCIFGVWSALAFKIVIFLAGLQGIDPQLYQAARIDEAGKWKMFTKITLPQLGPIMAYQFVIATIGAFKAYVEVVGIFGDDGPLHSAITMVYYMYDKFYNASDYTKAAASGVIMFLIIMVFTFIQLRMSNRKAEQ</sequence>
<dbReference type="PANTHER" id="PTHR30193:SF37">
    <property type="entry name" value="INNER MEMBRANE ABC TRANSPORTER PERMEASE PROTEIN YCJO"/>
    <property type="match status" value="1"/>
</dbReference>
<evidence type="ECO:0000313" key="10">
    <source>
        <dbReference type="Proteomes" id="UP000823633"/>
    </source>
</evidence>
<feature type="transmembrane region" description="Helical" evidence="7">
    <location>
        <begin position="76"/>
        <end position="97"/>
    </location>
</feature>
<dbReference type="SUPFAM" id="SSF161098">
    <property type="entry name" value="MetI-like"/>
    <property type="match status" value="1"/>
</dbReference>
<reference evidence="9" key="1">
    <citation type="submission" date="2020-10" db="EMBL/GenBank/DDBJ databases">
        <authorList>
            <person name="Gilroy R."/>
        </authorList>
    </citation>
    <scope>NUCLEOTIDE SEQUENCE</scope>
    <source>
        <strain evidence="9">11167</strain>
    </source>
</reference>
<feature type="transmembrane region" description="Helical" evidence="7">
    <location>
        <begin position="109"/>
        <end position="130"/>
    </location>
</feature>
<evidence type="ECO:0000313" key="9">
    <source>
        <dbReference type="EMBL" id="MBO8443981.1"/>
    </source>
</evidence>
<feature type="transmembrane region" description="Helical" evidence="7">
    <location>
        <begin position="13"/>
        <end position="33"/>
    </location>
</feature>
<comment type="subcellular location">
    <subcellularLocation>
        <location evidence="1 7">Cell membrane</location>
        <topology evidence="1 7">Multi-pass membrane protein</topology>
    </subcellularLocation>
</comment>